<protein>
    <submittedName>
        <fullName evidence="2">Uncharacterized protein</fullName>
    </submittedName>
</protein>
<name>A0AAJ0HWL2_9PEZI</name>
<organism evidence="2 3">
    <name type="scientific">Lasiosphaeria hispida</name>
    <dbReference type="NCBI Taxonomy" id="260671"/>
    <lineage>
        <taxon>Eukaryota</taxon>
        <taxon>Fungi</taxon>
        <taxon>Dikarya</taxon>
        <taxon>Ascomycota</taxon>
        <taxon>Pezizomycotina</taxon>
        <taxon>Sordariomycetes</taxon>
        <taxon>Sordariomycetidae</taxon>
        <taxon>Sordariales</taxon>
        <taxon>Lasiosphaeriaceae</taxon>
        <taxon>Lasiosphaeria</taxon>
    </lineage>
</organism>
<accession>A0AAJ0HWL2</accession>
<keyword evidence="3" id="KW-1185">Reference proteome</keyword>
<sequence length="166" mass="18246">MILVWSRCDPAVNDTRFTAVDGKIAVLQADVSEIKVSMKQMDVRMQQMDMRTRNSQLRNPAGGRIQPMPTFVSKDPRPALVPRVPPPVPQPAAPQRRARPPDASLPLLVLRRRPGGRSGARSRAAGEHPAARRGPVRQFSQTGWPSSPMPHGVWPARGPLAPHAVR</sequence>
<dbReference type="AlphaFoldDB" id="A0AAJ0HWL2"/>
<evidence type="ECO:0000313" key="2">
    <source>
        <dbReference type="EMBL" id="KAK3364235.1"/>
    </source>
</evidence>
<evidence type="ECO:0000256" key="1">
    <source>
        <dbReference type="SAM" id="MobiDB-lite"/>
    </source>
</evidence>
<feature type="compositionally biased region" description="Pro residues" evidence="1">
    <location>
        <begin position="83"/>
        <end position="92"/>
    </location>
</feature>
<feature type="region of interest" description="Disordered" evidence="1">
    <location>
        <begin position="52"/>
        <end position="166"/>
    </location>
</feature>
<comment type="caution">
    <text evidence="2">The sequence shown here is derived from an EMBL/GenBank/DDBJ whole genome shotgun (WGS) entry which is preliminary data.</text>
</comment>
<dbReference type="EMBL" id="JAUIQD010000001">
    <property type="protein sequence ID" value="KAK3364235.1"/>
    <property type="molecule type" value="Genomic_DNA"/>
</dbReference>
<gene>
    <name evidence="2" type="ORF">B0T25DRAFT_513992</name>
</gene>
<reference evidence="2" key="1">
    <citation type="journal article" date="2023" name="Mol. Phylogenet. Evol.">
        <title>Genome-scale phylogeny and comparative genomics of the fungal order Sordariales.</title>
        <authorList>
            <person name="Hensen N."/>
            <person name="Bonometti L."/>
            <person name="Westerberg I."/>
            <person name="Brannstrom I.O."/>
            <person name="Guillou S."/>
            <person name="Cros-Aarteil S."/>
            <person name="Calhoun S."/>
            <person name="Haridas S."/>
            <person name="Kuo A."/>
            <person name="Mondo S."/>
            <person name="Pangilinan J."/>
            <person name="Riley R."/>
            <person name="LaButti K."/>
            <person name="Andreopoulos B."/>
            <person name="Lipzen A."/>
            <person name="Chen C."/>
            <person name="Yan M."/>
            <person name="Daum C."/>
            <person name="Ng V."/>
            <person name="Clum A."/>
            <person name="Steindorff A."/>
            <person name="Ohm R.A."/>
            <person name="Martin F."/>
            <person name="Silar P."/>
            <person name="Natvig D.O."/>
            <person name="Lalanne C."/>
            <person name="Gautier V."/>
            <person name="Ament-Velasquez S.L."/>
            <person name="Kruys A."/>
            <person name="Hutchinson M.I."/>
            <person name="Powell A.J."/>
            <person name="Barry K."/>
            <person name="Miller A.N."/>
            <person name="Grigoriev I.V."/>
            <person name="Debuchy R."/>
            <person name="Gladieux P."/>
            <person name="Hiltunen Thoren M."/>
            <person name="Johannesson H."/>
        </authorList>
    </citation>
    <scope>NUCLEOTIDE SEQUENCE</scope>
    <source>
        <strain evidence="2">CBS 955.72</strain>
    </source>
</reference>
<proteinExistence type="predicted"/>
<dbReference type="Proteomes" id="UP001275084">
    <property type="component" value="Unassembled WGS sequence"/>
</dbReference>
<reference evidence="2" key="2">
    <citation type="submission" date="2023-06" db="EMBL/GenBank/DDBJ databases">
        <authorList>
            <consortium name="Lawrence Berkeley National Laboratory"/>
            <person name="Haridas S."/>
            <person name="Hensen N."/>
            <person name="Bonometti L."/>
            <person name="Westerberg I."/>
            <person name="Brannstrom I.O."/>
            <person name="Guillou S."/>
            <person name="Cros-Aarteil S."/>
            <person name="Calhoun S."/>
            <person name="Kuo A."/>
            <person name="Mondo S."/>
            <person name="Pangilinan J."/>
            <person name="Riley R."/>
            <person name="Labutti K."/>
            <person name="Andreopoulos B."/>
            <person name="Lipzen A."/>
            <person name="Chen C."/>
            <person name="Yanf M."/>
            <person name="Daum C."/>
            <person name="Ng V."/>
            <person name="Clum A."/>
            <person name="Steindorff A."/>
            <person name="Ohm R."/>
            <person name="Martin F."/>
            <person name="Silar P."/>
            <person name="Natvig D."/>
            <person name="Lalanne C."/>
            <person name="Gautier V."/>
            <person name="Ament-Velasquez S.L."/>
            <person name="Kruys A."/>
            <person name="Hutchinson M.I."/>
            <person name="Powell A.J."/>
            <person name="Barry K."/>
            <person name="Miller A.N."/>
            <person name="Grigoriev I.V."/>
            <person name="Debuchy R."/>
            <person name="Gladieux P."/>
            <person name="Thoren M.H."/>
            <person name="Johannesson H."/>
        </authorList>
    </citation>
    <scope>NUCLEOTIDE SEQUENCE</scope>
    <source>
        <strain evidence="2">CBS 955.72</strain>
    </source>
</reference>
<evidence type="ECO:0000313" key="3">
    <source>
        <dbReference type="Proteomes" id="UP001275084"/>
    </source>
</evidence>